<feature type="disulfide bond" evidence="4">
    <location>
        <begin position="266"/>
        <end position="275"/>
    </location>
</feature>
<evidence type="ECO:0000256" key="5">
    <source>
        <dbReference type="SAM" id="MobiDB-lite"/>
    </source>
</evidence>
<reference evidence="8 9" key="1">
    <citation type="journal article" date="2018" name="Sci. Rep.">
        <title>Comparative analysis of the Pocillopora damicornis genome highlights role of immune system in coral evolution.</title>
        <authorList>
            <person name="Cunning R."/>
            <person name="Bay R.A."/>
            <person name="Gillette P."/>
            <person name="Baker A.C."/>
            <person name="Traylor-Knowles N."/>
        </authorList>
    </citation>
    <scope>NUCLEOTIDE SEQUENCE [LARGE SCALE GENOMIC DNA]</scope>
    <source>
        <strain evidence="8">RSMAS</strain>
        <tissue evidence="8">Whole animal</tissue>
    </source>
</reference>
<dbReference type="PROSITE" id="PS50026">
    <property type="entry name" value="EGF_3"/>
    <property type="match status" value="3"/>
</dbReference>
<feature type="domain" description="EGF-like" evidence="7">
    <location>
        <begin position="114"/>
        <end position="152"/>
    </location>
</feature>
<feature type="chain" id="PRO_5018074482" description="EGF-like domain-containing protein" evidence="6">
    <location>
        <begin position="20"/>
        <end position="712"/>
    </location>
</feature>
<dbReference type="Gene3D" id="2.10.25.10">
    <property type="entry name" value="Laminin"/>
    <property type="match status" value="3"/>
</dbReference>
<dbReference type="OrthoDB" id="5969008at2759"/>
<feature type="disulfide bond" evidence="4">
    <location>
        <begin position="539"/>
        <end position="548"/>
    </location>
</feature>
<feature type="disulfide bond" evidence="4">
    <location>
        <begin position="123"/>
        <end position="140"/>
    </location>
</feature>
<dbReference type="Pfam" id="PF00008">
    <property type="entry name" value="EGF"/>
    <property type="match status" value="2"/>
</dbReference>
<dbReference type="PANTHER" id="PTHR12916:SF9">
    <property type="entry name" value="NEUROGENIC LOCUS NOTCH HOMOLOG PROTEIN 1-RELATED"/>
    <property type="match status" value="1"/>
</dbReference>
<dbReference type="PROSITE" id="PS00022">
    <property type="entry name" value="EGF_1"/>
    <property type="match status" value="3"/>
</dbReference>
<feature type="disulfide bond" evidence="4">
    <location>
        <begin position="142"/>
        <end position="151"/>
    </location>
</feature>
<dbReference type="GO" id="GO:0005112">
    <property type="term" value="F:Notch binding"/>
    <property type="evidence" value="ECO:0007669"/>
    <property type="project" value="TreeGrafter"/>
</dbReference>
<evidence type="ECO:0000256" key="3">
    <source>
        <dbReference type="ARBA" id="ARBA00023157"/>
    </source>
</evidence>
<name>A0A3M6UCE2_POCDA</name>
<evidence type="ECO:0000256" key="4">
    <source>
        <dbReference type="PROSITE-ProRule" id="PRU00076"/>
    </source>
</evidence>
<evidence type="ECO:0000313" key="8">
    <source>
        <dbReference type="EMBL" id="RMX51219.1"/>
    </source>
</evidence>
<feature type="domain" description="EGF-like" evidence="7">
    <location>
        <begin position="238"/>
        <end position="276"/>
    </location>
</feature>
<evidence type="ECO:0000259" key="7">
    <source>
        <dbReference type="PROSITE" id="PS50026"/>
    </source>
</evidence>
<dbReference type="InterPro" id="IPR001881">
    <property type="entry name" value="EGF-like_Ca-bd_dom"/>
</dbReference>
<keyword evidence="3 4" id="KW-1015">Disulfide bond</keyword>
<feature type="disulfide bond" evidence="4">
    <location>
        <begin position="520"/>
        <end position="537"/>
    </location>
</feature>
<feature type="region of interest" description="Disordered" evidence="5">
    <location>
        <begin position="571"/>
        <end position="617"/>
    </location>
</feature>
<keyword evidence="9" id="KW-1185">Reference proteome</keyword>
<gene>
    <name evidence="8" type="ORF">pdam_00004097</name>
</gene>
<evidence type="ECO:0000313" key="9">
    <source>
        <dbReference type="Proteomes" id="UP000275408"/>
    </source>
</evidence>
<feature type="domain" description="EGF-like" evidence="7">
    <location>
        <begin position="511"/>
        <end position="549"/>
    </location>
</feature>
<evidence type="ECO:0000256" key="6">
    <source>
        <dbReference type="SAM" id="SignalP"/>
    </source>
</evidence>
<comment type="caution">
    <text evidence="4">Lacks conserved residue(s) required for the propagation of feature annotation.</text>
</comment>
<keyword evidence="2" id="KW-0677">Repeat</keyword>
<proteinExistence type="predicted"/>
<dbReference type="PANTHER" id="PTHR12916">
    <property type="entry name" value="CYTOCHROME C OXIDASE POLYPEPTIDE VIC-2"/>
    <property type="match status" value="1"/>
</dbReference>
<keyword evidence="6" id="KW-0732">Signal</keyword>
<dbReference type="GO" id="GO:0007219">
    <property type="term" value="P:Notch signaling pathway"/>
    <property type="evidence" value="ECO:0007669"/>
    <property type="project" value="TreeGrafter"/>
</dbReference>
<evidence type="ECO:0000256" key="1">
    <source>
        <dbReference type="ARBA" id="ARBA00022536"/>
    </source>
</evidence>
<organism evidence="8 9">
    <name type="scientific">Pocillopora damicornis</name>
    <name type="common">Cauliflower coral</name>
    <name type="synonym">Millepora damicornis</name>
    <dbReference type="NCBI Taxonomy" id="46731"/>
    <lineage>
        <taxon>Eukaryota</taxon>
        <taxon>Metazoa</taxon>
        <taxon>Cnidaria</taxon>
        <taxon>Anthozoa</taxon>
        <taxon>Hexacorallia</taxon>
        <taxon>Scleractinia</taxon>
        <taxon>Astrocoeniina</taxon>
        <taxon>Pocilloporidae</taxon>
        <taxon>Pocillopora</taxon>
    </lineage>
</organism>
<dbReference type="InterPro" id="IPR000742">
    <property type="entry name" value="EGF"/>
</dbReference>
<feature type="disulfide bond" evidence="4">
    <location>
        <begin position="247"/>
        <end position="264"/>
    </location>
</feature>
<dbReference type="SMART" id="SM00179">
    <property type="entry name" value="EGF_CA"/>
    <property type="match status" value="3"/>
</dbReference>
<protein>
    <recommendedName>
        <fullName evidence="7">EGF-like domain-containing protein</fullName>
    </recommendedName>
</protein>
<evidence type="ECO:0000256" key="2">
    <source>
        <dbReference type="ARBA" id="ARBA00022737"/>
    </source>
</evidence>
<feature type="compositionally biased region" description="Polar residues" evidence="5">
    <location>
        <begin position="571"/>
        <end position="591"/>
    </location>
</feature>
<comment type="caution">
    <text evidence="8">The sequence shown here is derived from an EMBL/GenBank/DDBJ whole genome shotgun (WGS) entry which is preliminary data.</text>
</comment>
<dbReference type="CDD" id="cd00054">
    <property type="entry name" value="EGF_CA"/>
    <property type="match status" value="3"/>
</dbReference>
<feature type="signal peptide" evidence="6">
    <location>
        <begin position="1"/>
        <end position="19"/>
    </location>
</feature>
<sequence length="712" mass="78646">MANCIPLVFLSVLCLSITAKTHVQSSLYRDYKTKHGKFKSNQNQSLLVTLTKSHFLEDALECSFHCIGDSKCLSYNIAKSPDSNGIYICEVLATDKYRAKDRLQANSSFHHFSPMSPCESSPCQNSGTCIPDYEENSYSCSCPSHVTGQHCETHYKTKYGKFKSNQNQSLLVTIARSHFLKDDLDCSSSCIGDTKCLSYNIAKSPDSNGIYICEVLATDMYRAKDRLRANSSFHHFSPMSPCESSPCQNNGTCIPDYLGNSYSCTCMSYFNGTYCETPKPCNFDFENGIGGWIRSGTAFNNQPTYGDNPTARLRESANQQGNWWIGTFENRPSIDTPAGRVQDDAPQGYLTSPSFKINGKSVDFLVGGGCDINIVRVELVVGIQVVKTVTGTCSETMNRMTWDIEQFISQIAHVRLVDAGSSAWHHINFDDLKGDISSTLHKHLSATVIATILTKDEFLCSFKCITKNECFSYNLATYPDNGFYICELLDTDKYRARKELKVNSSFHHFSPVSLCESSPCQNDGTCIPDFEQNSHQCDCKAGFAGVHCEACKFDFEDGIMGWIKTGTAFDNQPTFGDNPTARNRGQPSNHQGDWWIGGSEDRPTIGTPAGQVQGDGPQGTLVTPSFIIIGHLISFLIGGGCDINVVRAELIVDNQVVKQSTGRCIETLTQGTWHVQEFLGKRAFVKLIDISSGAWGHINFDDLKGNISCGQV</sequence>
<dbReference type="SUPFAM" id="SSF57196">
    <property type="entry name" value="EGF/Laminin"/>
    <property type="match status" value="3"/>
</dbReference>
<dbReference type="SMART" id="SM00181">
    <property type="entry name" value="EGF"/>
    <property type="match status" value="3"/>
</dbReference>
<accession>A0A3M6UCE2</accession>
<dbReference type="Proteomes" id="UP000275408">
    <property type="component" value="Unassembled WGS sequence"/>
</dbReference>
<dbReference type="EMBL" id="RCHS01001810">
    <property type="protein sequence ID" value="RMX51219.1"/>
    <property type="molecule type" value="Genomic_DNA"/>
</dbReference>
<dbReference type="STRING" id="46731.A0A3M6UCE2"/>
<dbReference type="GO" id="GO:0005509">
    <property type="term" value="F:calcium ion binding"/>
    <property type="evidence" value="ECO:0007669"/>
    <property type="project" value="InterPro"/>
</dbReference>
<dbReference type="AlphaFoldDB" id="A0A3M6UCE2"/>
<keyword evidence="1 4" id="KW-0245">EGF-like domain</keyword>